<dbReference type="AlphaFoldDB" id="A0A9D4PCC1"/>
<name>A0A9D4PCC1_RHISA</name>
<reference evidence="1" key="2">
    <citation type="submission" date="2021-09" db="EMBL/GenBank/DDBJ databases">
        <authorList>
            <person name="Jia N."/>
            <person name="Wang J."/>
            <person name="Shi W."/>
            <person name="Du L."/>
            <person name="Sun Y."/>
            <person name="Zhan W."/>
            <person name="Jiang J."/>
            <person name="Wang Q."/>
            <person name="Zhang B."/>
            <person name="Ji P."/>
            <person name="Sakyi L.B."/>
            <person name="Cui X."/>
            <person name="Yuan T."/>
            <person name="Jiang B."/>
            <person name="Yang W."/>
            <person name="Lam T.T.-Y."/>
            <person name="Chang Q."/>
            <person name="Ding S."/>
            <person name="Wang X."/>
            <person name="Zhu J."/>
            <person name="Ruan X."/>
            <person name="Zhao L."/>
            <person name="Wei J."/>
            <person name="Que T."/>
            <person name="Du C."/>
            <person name="Cheng J."/>
            <person name="Dai P."/>
            <person name="Han X."/>
            <person name="Huang E."/>
            <person name="Gao Y."/>
            <person name="Liu J."/>
            <person name="Shao H."/>
            <person name="Ye R."/>
            <person name="Li L."/>
            <person name="Wei W."/>
            <person name="Wang X."/>
            <person name="Wang C."/>
            <person name="Huo Q."/>
            <person name="Li W."/>
            <person name="Guo W."/>
            <person name="Chen H."/>
            <person name="Chen S."/>
            <person name="Zhou L."/>
            <person name="Zhou L."/>
            <person name="Ni X."/>
            <person name="Tian J."/>
            <person name="Zhou Y."/>
            <person name="Sheng Y."/>
            <person name="Liu T."/>
            <person name="Pan Y."/>
            <person name="Xia L."/>
            <person name="Li J."/>
            <person name="Zhao F."/>
            <person name="Cao W."/>
        </authorList>
    </citation>
    <scope>NUCLEOTIDE SEQUENCE</scope>
    <source>
        <strain evidence="1">Rsan-2018</strain>
        <tissue evidence="1">Larvae</tissue>
    </source>
</reference>
<dbReference type="EMBL" id="JABSTV010001255">
    <property type="protein sequence ID" value="KAH7935456.1"/>
    <property type="molecule type" value="Genomic_DNA"/>
</dbReference>
<reference evidence="1" key="1">
    <citation type="journal article" date="2020" name="Cell">
        <title>Large-Scale Comparative Analyses of Tick Genomes Elucidate Their Genetic Diversity and Vector Capacities.</title>
        <authorList>
            <consortium name="Tick Genome and Microbiome Consortium (TIGMIC)"/>
            <person name="Jia N."/>
            <person name="Wang J."/>
            <person name="Shi W."/>
            <person name="Du L."/>
            <person name="Sun Y."/>
            <person name="Zhan W."/>
            <person name="Jiang J.F."/>
            <person name="Wang Q."/>
            <person name="Zhang B."/>
            <person name="Ji P."/>
            <person name="Bell-Sakyi L."/>
            <person name="Cui X.M."/>
            <person name="Yuan T.T."/>
            <person name="Jiang B.G."/>
            <person name="Yang W.F."/>
            <person name="Lam T.T."/>
            <person name="Chang Q.C."/>
            <person name="Ding S.J."/>
            <person name="Wang X.J."/>
            <person name="Zhu J.G."/>
            <person name="Ruan X.D."/>
            <person name="Zhao L."/>
            <person name="Wei J.T."/>
            <person name="Ye R.Z."/>
            <person name="Que T.C."/>
            <person name="Du C.H."/>
            <person name="Zhou Y.H."/>
            <person name="Cheng J.X."/>
            <person name="Dai P.F."/>
            <person name="Guo W.B."/>
            <person name="Han X.H."/>
            <person name="Huang E.J."/>
            <person name="Li L.F."/>
            <person name="Wei W."/>
            <person name="Gao Y.C."/>
            <person name="Liu J.Z."/>
            <person name="Shao H.Z."/>
            <person name="Wang X."/>
            <person name="Wang C.C."/>
            <person name="Yang T.C."/>
            <person name="Huo Q.B."/>
            <person name="Li W."/>
            <person name="Chen H.Y."/>
            <person name="Chen S.E."/>
            <person name="Zhou L.G."/>
            <person name="Ni X.B."/>
            <person name="Tian J.H."/>
            <person name="Sheng Y."/>
            <person name="Liu T."/>
            <person name="Pan Y.S."/>
            <person name="Xia L.Y."/>
            <person name="Li J."/>
            <person name="Zhao F."/>
            <person name="Cao W.C."/>
        </authorList>
    </citation>
    <scope>NUCLEOTIDE SEQUENCE</scope>
    <source>
        <strain evidence="1">Rsan-2018</strain>
    </source>
</reference>
<protein>
    <submittedName>
        <fullName evidence="1">Uncharacterized protein</fullName>
    </submittedName>
</protein>
<proteinExistence type="predicted"/>
<comment type="caution">
    <text evidence="1">The sequence shown here is derived from an EMBL/GenBank/DDBJ whole genome shotgun (WGS) entry which is preliminary data.</text>
</comment>
<gene>
    <name evidence="1" type="ORF">HPB52_008243</name>
</gene>
<organism evidence="1 2">
    <name type="scientific">Rhipicephalus sanguineus</name>
    <name type="common">Brown dog tick</name>
    <name type="synonym">Ixodes sanguineus</name>
    <dbReference type="NCBI Taxonomy" id="34632"/>
    <lineage>
        <taxon>Eukaryota</taxon>
        <taxon>Metazoa</taxon>
        <taxon>Ecdysozoa</taxon>
        <taxon>Arthropoda</taxon>
        <taxon>Chelicerata</taxon>
        <taxon>Arachnida</taxon>
        <taxon>Acari</taxon>
        <taxon>Parasitiformes</taxon>
        <taxon>Ixodida</taxon>
        <taxon>Ixodoidea</taxon>
        <taxon>Ixodidae</taxon>
        <taxon>Rhipicephalinae</taxon>
        <taxon>Rhipicephalus</taxon>
        <taxon>Rhipicephalus</taxon>
    </lineage>
</organism>
<dbReference type="Proteomes" id="UP000821837">
    <property type="component" value="Unassembled WGS sequence"/>
</dbReference>
<evidence type="ECO:0000313" key="1">
    <source>
        <dbReference type="EMBL" id="KAH7935456.1"/>
    </source>
</evidence>
<accession>A0A9D4PCC1</accession>
<evidence type="ECO:0000313" key="2">
    <source>
        <dbReference type="Proteomes" id="UP000821837"/>
    </source>
</evidence>
<sequence>MQEEFERQTPVKLRLKYSVSRIFHGGACEYVVKGEGGLLAAFDENPDERGGHAIFNKIDQESPQNIFMGRDGFFKWQAGNFRSLRPFRSSFSAFLRNSRDRRKCNSPKVYRNFKALSETSELIRTRRIRVGQISILRKHHGGHAILTTGMVETEQSV</sequence>
<keyword evidence="2" id="KW-1185">Reference proteome</keyword>